<evidence type="ECO:0000256" key="5">
    <source>
        <dbReference type="ARBA" id="ARBA00022984"/>
    </source>
</evidence>
<keyword evidence="5" id="KW-0573">Peptidoglycan synthesis</keyword>
<sequence>MHKMWRKTICAFCSAFLLLYNSSMMIPRALADSSPPAVIGKHAIVMEADTGEVLFEKASSEKAYPASLTKVLTAILLDEKVQDNATVTTSLSASEQEGSNRYFLLNPGEQLSKRDALYAMMVISANDAAMAVAEHIAGSKEKFAQLMNEKSEQLGLKNSHFVTPNGLHDPAHYTTAYDVALLVREALKHPKVLKAMGTKETDIHTNMREVHIKNPSKIHDNPLVIAGKTGFTRAAGNNLVEVFEENGIRYIAVDMQSNQVDEYEDIQKMVAYAKNKMKLITVKEKGDVIGEQVIFGSPVPFALAEPIHIPQRTDAGPSYELRTRWTTPTEGVTKGQLGGYVDVYYKGKQLESVPLLAQASVSPSGTDFLKKDYPVLVGGGVLIFLFGCILLYYRKKSYQLS</sequence>
<name>A0A1G8QBY1_ANEMI</name>
<dbReference type="GO" id="GO:0009252">
    <property type="term" value="P:peptidoglycan biosynthetic process"/>
    <property type="evidence" value="ECO:0007669"/>
    <property type="project" value="UniProtKB-KW"/>
</dbReference>
<dbReference type="EMBL" id="FNED01000010">
    <property type="protein sequence ID" value="SDJ02221.1"/>
    <property type="molecule type" value="Genomic_DNA"/>
</dbReference>
<feature type="signal peptide" evidence="11">
    <location>
        <begin position="1"/>
        <end position="31"/>
    </location>
</feature>
<accession>A0A1G8QBY1</accession>
<dbReference type="InterPro" id="IPR018044">
    <property type="entry name" value="Peptidase_S11"/>
</dbReference>
<evidence type="ECO:0000313" key="13">
    <source>
        <dbReference type="EMBL" id="SDJ02221.1"/>
    </source>
</evidence>
<keyword evidence="4" id="KW-0133">Cell shape</keyword>
<keyword evidence="3" id="KW-0378">Hydrolase</keyword>
<dbReference type="GO" id="GO:0006508">
    <property type="term" value="P:proteolysis"/>
    <property type="evidence" value="ECO:0007669"/>
    <property type="project" value="InterPro"/>
</dbReference>
<evidence type="ECO:0000256" key="8">
    <source>
        <dbReference type="PIRSR" id="PIRSR618044-2"/>
    </source>
</evidence>
<dbReference type="InterPro" id="IPR012338">
    <property type="entry name" value="Beta-lactam/transpept-like"/>
</dbReference>
<keyword evidence="13" id="KW-0121">Carboxypeptidase</keyword>
<organism evidence="13 14">
    <name type="scientific">Aneurinibacillus migulanus</name>
    <name type="common">Bacillus migulanus</name>
    <dbReference type="NCBI Taxonomy" id="47500"/>
    <lineage>
        <taxon>Bacteria</taxon>
        <taxon>Bacillati</taxon>
        <taxon>Bacillota</taxon>
        <taxon>Bacilli</taxon>
        <taxon>Bacillales</taxon>
        <taxon>Paenibacillaceae</taxon>
        <taxon>Aneurinibacillus group</taxon>
        <taxon>Aneurinibacillus</taxon>
    </lineage>
</organism>
<evidence type="ECO:0000256" key="1">
    <source>
        <dbReference type="ARBA" id="ARBA00007164"/>
    </source>
</evidence>
<evidence type="ECO:0000256" key="2">
    <source>
        <dbReference type="ARBA" id="ARBA00022729"/>
    </source>
</evidence>
<evidence type="ECO:0000259" key="12">
    <source>
        <dbReference type="Pfam" id="PF00768"/>
    </source>
</evidence>
<protein>
    <submittedName>
        <fullName evidence="13">D-alanyl-D-alanine carboxypeptidase</fullName>
    </submittedName>
</protein>
<keyword evidence="10" id="KW-0472">Membrane</keyword>
<dbReference type="AlphaFoldDB" id="A0A1G8QBY1"/>
<feature type="active site" evidence="7">
    <location>
        <position position="124"/>
    </location>
</feature>
<feature type="binding site" evidence="8">
    <location>
        <position position="228"/>
    </location>
    <ligand>
        <name>substrate</name>
    </ligand>
</feature>
<dbReference type="InterPro" id="IPR001967">
    <property type="entry name" value="Peptidase_S11_N"/>
</dbReference>
<dbReference type="Gene3D" id="3.40.710.10">
    <property type="entry name" value="DD-peptidase/beta-lactamase superfamily"/>
    <property type="match status" value="1"/>
</dbReference>
<evidence type="ECO:0000313" key="14">
    <source>
        <dbReference type="Proteomes" id="UP000182836"/>
    </source>
</evidence>
<evidence type="ECO:0000256" key="3">
    <source>
        <dbReference type="ARBA" id="ARBA00022801"/>
    </source>
</evidence>
<dbReference type="Pfam" id="PF00768">
    <property type="entry name" value="Peptidase_S11"/>
    <property type="match status" value="1"/>
</dbReference>
<comment type="similarity">
    <text evidence="1 9">Belongs to the peptidase S11 family.</text>
</comment>
<dbReference type="GO" id="GO:0008360">
    <property type="term" value="P:regulation of cell shape"/>
    <property type="evidence" value="ECO:0007669"/>
    <property type="project" value="UniProtKB-KW"/>
</dbReference>
<proteinExistence type="inferred from homology"/>
<dbReference type="PANTHER" id="PTHR21581:SF6">
    <property type="entry name" value="TRAFFICKING PROTEIN PARTICLE COMPLEX SUBUNIT 12"/>
    <property type="match status" value="1"/>
</dbReference>
<evidence type="ECO:0000256" key="6">
    <source>
        <dbReference type="ARBA" id="ARBA00023316"/>
    </source>
</evidence>
<keyword evidence="10" id="KW-0812">Transmembrane</keyword>
<dbReference type="PRINTS" id="PR00725">
    <property type="entry name" value="DADACBPTASE1"/>
</dbReference>
<feature type="active site" description="Proton acceptor" evidence="7">
    <location>
        <position position="70"/>
    </location>
</feature>
<reference evidence="13 14" key="1">
    <citation type="submission" date="2016-10" db="EMBL/GenBank/DDBJ databases">
        <authorList>
            <person name="de Groot N.N."/>
        </authorList>
    </citation>
    <scope>NUCLEOTIDE SEQUENCE [LARGE SCALE GENOMIC DNA]</scope>
    <source>
        <strain evidence="13 14">DSM 2895</strain>
    </source>
</reference>
<feature type="chain" id="PRO_5010245251" evidence="11">
    <location>
        <begin position="32"/>
        <end position="401"/>
    </location>
</feature>
<feature type="transmembrane region" description="Helical" evidence="10">
    <location>
        <begin position="373"/>
        <end position="393"/>
    </location>
</feature>
<keyword evidence="6" id="KW-0961">Cell wall biogenesis/degradation</keyword>
<evidence type="ECO:0000256" key="9">
    <source>
        <dbReference type="RuleBase" id="RU004016"/>
    </source>
</evidence>
<gene>
    <name evidence="13" type="ORF">SAMN04487909_110154</name>
</gene>
<feature type="active site" description="Proton acceptor" evidence="7">
    <location>
        <position position="67"/>
    </location>
</feature>
<evidence type="ECO:0000256" key="10">
    <source>
        <dbReference type="SAM" id="Phobius"/>
    </source>
</evidence>
<dbReference type="SUPFAM" id="SSF56601">
    <property type="entry name" value="beta-lactamase/transpeptidase-like"/>
    <property type="match status" value="1"/>
</dbReference>
<evidence type="ECO:0000256" key="7">
    <source>
        <dbReference type="PIRSR" id="PIRSR618044-1"/>
    </source>
</evidence>
<dbReference type="PANTHER" id="PTHR21581">
    <property type="entry name" value="D-ALANYL-D-ALANINE CARBOXYPEPTIDASE"/>
    <property type="match status" value="1"/>
</dbReference>
<keyword evidence="10" id="KW-1133">Transmembrane helix</keyword>
<evidence type="ECO:0000256" key="11">
    <source>
        <dbReference type="SAM" id="SignalP"/>
    </source>
</evidence>
<feature type="domain" description="Peptidase S11 D-alanyl-D-alanine carboxypeptidase A N-terminal" evidence="12">
    <location>
        <begin position="33"/>
        <end position="257"/>
    </location>
</feature>
<keyword evidence="13" id="KW-0645">Protease</keyword>
<keyword evidence="2 11" id="KW-0732">Signal</keyword>
<evidence type="ECO:0000256" key="4">
    <source>
        <dbReference type="ARBA" id="ARBA00022960"/>
    </source>
</evidence>
<dbReference type="Proteomes" id="UP000182836">
    <property type="component" value="Unassembled WGS sequence"/>
</dbReference>
<dbReference type="GO" id="GO:0071555">
    <property type="term" value="P:cell wall organization"/>
    <property type="evidence" value="ECO:0007669"/>
    <property type="project" value="UniProtKB-KW"/>
</dbReference>
<dbReference type="GO" id="GO:0009002">
    <property type="term" value="F:serine-type D-Ala-D-Ala carboxypeptidase activity"/>
    <property type="evidence" value="ECO:0007669"/>
    <property type="project" value="InterPro"/>
</dbReference>